<name>A0ABQ5TZD2_9GAMM</name>
<evidence type="ECO:0000313" key="3">
    <source>
        <dbReference type="Proteomes" id="UP001161423"/>
    </source>
</evidence>
<feature type="chain" id="PRO_5045041041" description="SH3 domain-containing protein" evidence="1">
    <location>
        <begin position="24"/>
        <end position="133"/>
    </location>
</feature>
<dbReference type="Gene3D" id="2.30.30.40">
    <property type="entry name" value="SH3 Domains"/>
    <property type="match status" value="1"/>
</dbReference>
<organism evidence="2 3">
    <name type="scientific">Methylophaga thalassica</name>
    <dbReference type="NCBI Taxonomy" id="40223"/>
    <lineage>
        <taxon>Bacteria</taxon>
        <taxon>Pseudomonadati</taxon>
        <taxon>Pseudomonadota</taxon>
        <taxon>Gammaproteobacteria</taxon>
        <taxon>Thiotrichales</taxon>
        <taxon>Piscirickettsiaceae</taxon>
        <taxon>Methylophaga</taxon>
    </lineage>
</organism>
<dbReference type="RefSeq" id="WP_379007282.1">
    <property type="nucleotide sequence ID" value="NZ_JBHSWP010000001.1"/>
</dbReference>
<reference evidence="2" key="1">
    <citation type="journal article" date="2014" name="Int. J. Syst. Evol. Microbiol.">
        <title>Complete genome of a new Firmicutes species belonging to the dominant human colonic microbiota ('Ruminococcus bicirculans') reveals two chromosomes and a selective capacity to utilize plant glucans.</title>
        <authorList>
            <consortium name="NISC Comparative Sequencing Program"/>
            <person name="Wegmann U."/>
            <person name="Louis P."/>
            <person name="Goesmann A."/>
            <person name="Henrissat B."/>
            <person name="Duncan S.H."/>
            <person name="Flint H.J."/>
        </authorList>
    </citation>
    <scope>NUCLEOTIDE SEQUENCE</scope>
    <source>
        <strain evidence="2">NBRC 102424</strain>
    </source>
</reference>
<dbReference type="Proteomes" id="UP001161423">
    <property type="component" value="Unassembled WGS sequence"/>
</dbReference>
<accession>A0ABQ5TZD2</accession>
<comment type="caution">
    <text evidence="2">The sequence shown here is derived from an EMBL/GenBank/DDBJ whole genome shotgun (WGS) entry which is preliminary data.</text>
</comment>
<reference evidence="2" key="2">
    <citation type="submission" date="2023-01" db="EMBL/GenBank/DDBJ databases">
        <title>Draft genome sequence of Methylophaga thalassica strain NBRC 102424.</title>
        <authorList>
            <person name="Sun Q."/>
            <person name="Mori K."/>
        </authorList>
    </citation>
    <scope>NUCLEOTIDE SEQUENCE</scope>
    <source>
        <strain evidence="2">NBRC 102424</strain>
    </source>
</reference>
<protein>
    <recommendedName>
        <fullName evidence="4">SH3 domain-containing protein</fullName>
    </recommendedName>
</protein>
<keyword evidence="1" id="KW-0732">Signal</keyword>
<keyword evidence="3" id="KW-1185">Reference proteome</keyword>
<sequence length="133" mass="14204">MFKQTLLLAITMTLTAITPVVHADFMDGIRDLKNAVSDVSSSSKEVSSLGKTMGFGNNESEDTSGALEAGDVLVAKINKLKVYKDPSKSSETVSLVDKTSSLVFMGEQANGFYFVTTDDGAEGWVQQALTAKQ</sequence>
<proteinExistence type="predicted"/>
<evidence type="ECO:0000313" key="2">
    <source>
        <dbReference type="EMBL" id="GLQ00846.1"/>
    </source>
</evidence>
<evidence type="ECO:0000256" key="1">
    <source>
        <dbReference type="SAM" id="SignalP"/>
    </source>
</evidence>
<dbReference type="EMBL" id="BSND01000013">
    <property type="protein sequence ID" value="GLQ00846.1"/>
    <property type="molecule type" value="Genomic_DNA"/>
</dbReference>
<evidence type="ECO:0008006" key="4">
    <source>
        <dbReference type="Google" id="ProtNLM"/>
    </source>
</evidence>
<gene>
    <name evidence="2" type="ORF">GCM10007891_26990</name>
</gene>
<feature type="signal peptide" evidence="1">
    <location>
        <begin position="1"/>
        <end position="23"/>
    </location>
</feature>